<dbReference type="GO" id="GO:0140801">
    <property type="term" value="F:histone H2AXY142 kinase activity"/>
    <property type="evidence" value="ECO:0007669"/>
    <property type="project" value="InterPro"/>
</dbReference>
<evidence type="ECO:0000259" key="9">
    <source>
        <dbReference type="PROSITE" id="PS50016"/>
    </source>
</evidence>
<feature type="compositionally biased region" description="Basic and acidic residues" evidence="8">
    <location>
        <begin position="1357"/>
        <end position="1367"/>
    </location>
</feature>
<dbReference type="PROSITE" id="PS01359">
    <property type="entry name" value="ZF_PHD_1"/>
    <property type="match status" value="2"/>
</dbReference>
<dbReference type="GO" id="GO:0090535">
    <property type="term" value="C:WICH complex"/>
    <property type="evidence" value="ECO:0007669"/>
    <property type="project" value="InterPro"/>
</dbReference>
<name>A0A8B7N9F7_HYAAZ</name>
<keyword evidence="2" id="KW-0479">Metal-binding</keyword>
<evidence type="ECO:0000256" key="8">
    <source>
        <dbReference type="SAM" id="MobiDB-lite"/>
    </source>
</evidence>
<dbReference type="GO" id="GO:0006974">
    <property type="term" value="P:DNA damage response"/>
    <property type="evidence" value="ECO:0007669"/>
    <property type="project" value="TreeGrafter"/>
</dbReference>
<dbReference type="Pfam" id="PF10537">
    <property type="entry name" value="WAC_Acf1_DNA_bd"/>
    <property type="match status" value="1"/>
</dbReference>
<dbReference type="GO" id="GO:0042393">
    <property type="term" value="F:histone binding"/>
    <property type="evidence" value="ECO:0007669"/>
    <property type="project" value="TreeGrafter"/>
</dbReference>
<dbReference type="Gene3D" id="3.30.40.10">
    <property type="entry name" value="Zinc/RING finger domain, C3HC4 (zinc finger)"/>
    <property type="match status" value="2"/>
</dbReference>
<dbReference type="InterPro" id="IPR011011">
    <property type="entry name" value="Znf_FYVE_PHD"/>
</dbReference>
<keyword evidence="12" id="KW-0418">Kinase</keyword>
<dbReference type="PANTHER" id="PTHR46802:SF1">
    <property type="entry name" value="TYROSINE-PROTEIN KINASE BAZ1B"/>
    <property type="match status" value="1"/>
</dbReference>
<feature type="region of interest" description="Disordered" evidence="8">
    <location>
        <begin position="902"/>
        <end position="935"/>
    </location>
</feature>
<dbReference type="Pfam" id="PF15613">
    <property type="entry name" value="WSD"/>
    <property type="match status" value="1"/>
</dbReference>
<feature type="compositionally biased region" description="Basic residues" evidence="8">
    <location>
        <begin position="918"/>
        <end position="927"/>
    </location>
</feature>
<evidence type="ECO:0000313" key="11">
    <source>
        <dbReference type="Proteomes" id="UP000694843"/>
    </source>
</evidence>
<feature type="domain" description="PHD-type" evidence="9">
    <location>
        <begin position="1518"/>
        <end position="1565"/>
    </location>
</feature>
<dbReference type="SMART" id="SM00249">
    <property type="entry name" value="PHD"/>
    <property type="match status" value="2"/>
</dbReference>
<feature type="region of interest" description="Disordered" evidence="8">
    <location>
        <begin position="1051"/>
        <end position="1098"/>
    </location>
</feature>
<feature type="compositionally biased region" description="Acidic residues" evidence="8">
    <location>
        <begin position="1694"/>
        <end position="1741"/>
    </location>
</feature>
<feature type="region of interest" description="Disordered" evidence="8">
    <location>
        <begin position="184"/>
        <end position="208"/>
    </location>
</feature>
<feature type="region of interest" description="Disordered" evidence="8">
    <location>
        <begin position="1341"/>
        <end position="1380"/>
    </location>
</feature>
<dbReference type="RefSeq" id="XP_018009898.1">
    <property type="nucleotide sequence ID" value="XM_018154409.2"/>
</dbReference>
<feature type="compositionally biased region" description="Basic and acidic residues" evidence="8">
    <location>
        <begin position="902"/>
        <end position="917"/>
    </location>
</feature>
<feature type="domain" description="WAC" evidence="10">
    <location>
        <begin position="22"/>
        <end position="128"/>
    </location>
</feature>
<proteinExistence type="predicted"/>
<dbReference type="InterPro" id="IPR013136">
    <property type="entry name" value="WSTF_Acf1_Cbp146"/>
</dbReference>
<feature type="compositionally biased region" description="Basic residues" evidence="8">
    <location>
        <begin position="1650"/>
        <end position="1659"/>
    </location>
</feature>
<feature type="compositionally biased region" description="Acidic residues" evidence="8">
    <location>
        <begin position="1749"/>
        <end position="1846"/>
    </location>
</feature>
<dbReference type="InterPro" id="IPR047174">
    <property type="entry name" value="BAZ1B"/>
</dbReference>
<dbReference type="PROSITE" id="PS51136">
    <property type="entry name" value="WAC"/>
    <property type="match status" value="1"/>
</dbReference>
<feature type="region of interest" description="Disordered" evidence="8">
    <location>
        <begin position="677"/>
        <end position="698"/>
    </location>
</feature>
<dbReference type="PROSITE" id="PS50016">
    <property type="entry name" value="ZF_PHD_2"/>
    <property type="match status" value="2"/>
</dbReference>
<keyword evidence="12" id="KW-0808">Transferase</keyword>
<feature type="compositionally biased region" description="Acidic residues" evidence="8">
    <location>
        <begin position="1664"/>
        <end position="1684"/>
    </location>
</feature>
<dbReference type="Pfam" id="PF00628">
    <property type="entry name" value="PHD"/>
    <property type="match status" value="1"/>
</dbReference>
<dbReference type="SUPFAM" id="SSF57903">
    <property type="entry name" value="FYVE/PHD zinc finger"/>
    <property type="match status" value="2"/>
</dbReference>
<dbReference type="InterPro" id="IPR019786">
    <property type="entry name" value="Zinc_finger_PHD-type_CS"/>
</dbReference>
<dbReference type="InterPro" id="IPR013083">
    <property type="entry name" value="Znf_RING/FYVE/PHD"/>
</dbReference>
<feature type="compositionally biased region" description="Basic and acidic residues" evidence="8">
    <location>
        <begin position="677"/>
        <end position="692"/>
    </location>
</feature>
<dbReference type="OMA" id="TEFIACY"/>
<evidence type="ECO:0000313" key="12">
    <source>
        <dbReference type="RefSeq" id="XP_018009898.1"/>
    </source>
</evidence>
<evidence type="ECO:0000259" key="10">
    <source>
        <dbReference type="PROSITE" id="PS51136"/>
    </source>
</evidence>
<dbReference type="InterPro" id="IPR028941">
    <property type="entry name" value="WHIM2_dom"/>
</dbReference>
<evidence type="ECO:0000256" key="4">
    <source>
        <dbReference type="ARBA" id="ARBA00022833"/>
    </source>
</evidence>
<feature type="region of interest" description="Disordered" evidence="8">
    <location>
        <begin position="471"/>
        <end position="522"/>
    </location>
</feature>
<evidence type="ECO:0000256" key="2">
    <source>
        <dbReference type="ARBA" id="ARBA00022723"/>
    </source>
</evidence>
<feature type="region of interest" description="Disordered" evidence="8">
    <location>
        <begin position="1570"/>
        <end position="1614"/>
    </location>
</feature>
<keyword evidence="3 6" id="KW-0863">Zinc-finger</keyword>
<evidence type="ECO:0000256" key="3">
    <source>
        <dbReference type="ARBA" id="ARBA00022771"/>
    </source>
</evidence>
<feature type="compositionally biased region" description="Low complexity" evidence="8">
    <location>
        <begin position="563"/>
        <end position="578"/>
    </location>
</feature>
<dbReference type="OrthoDB" id="784962at2759"/>
<protein>
    <submittedName>
        <fullName evidence="12">Tyrosine-protein kinase BAZ1B</fullName>
    </submittedName>
</protein>
<reference evidence="12" key="1">
    <citation type="submission" date="2025-08" db="UniProtKB">
        <authorList>
            <consortium name="RefSeq"/>
        </authorList>
    </citation>
    <scope>IDENTIFICATION</scope>
    <source>
        <tissue evidence="12">Whole organism</tissue>
    </source>
</reference>
<accession>A0A8B7N9F7</accession>
<feature type="compositionally biased region" description="Basic and acidic residues" evidence="8">
    <location>
        <begin position="187"/>
        <end position="208"/>
    </location>
</feature>
<organism evidence="11 12">
    <name type="scientific">Hyalella azteca</name>
    <name type="common">Amphipod</name>
    <dbReference type="NCBI Taxonomy" id="294128"/>
    <lineage>
        <taxon>Eukaryota</taxon>
        <taxon>Metazoa</taxon>
        <taxon>Ecdysozoa</taxon>
        <taxon>Arthropoda</taxon>
        <taxon>Crustacea</taxon>
        <taxon>Multicrustacea</taxon>
        <taxon>Malacostraca</taxon>
        <taxon>Eumalacostraca</taxon>
        <taxon>Peracarida</taxon>
        <taxon>Amphipoda</taxon>
        <taxon>Senticaudata</taxon>
        <taxon>Talitrida</taxon>
        <taxon>Talitroidea</taxon>
        <taxon>Hyalellidae</taxon>
        <taxon>Hyalella</taxon>
    </lineage>
</organism>
<feature type="region of interest" description="Disordered" evidence="8">
    <location>
        <begin position="1629"/>
        <end position="1846"/>
    </location>
</feature>
<dbReference type="GeneID" id="108667390"/>
<feature type="region of interest" description="Disordered" evidence="8">
    <location>
        <begin position="1480"/>
        <end position="1511"/>
    </location>
</feature>
<dbReference type="GO" id="GO:0008270">
    <property type="term" value="F:zinc ion binding"/>
    <property type="evidence" value="ECO:0007669"/>
    <property type="project" value="UniProtKB-KW"/>
</dbReference>
<comment type="subcellular location">
    <subcellularLocation>
        <location evidence="1 7">Nucleus</location>
    </subcellularLocation>
</comment>
<evidence type="ECO:0000256" key="1">
    <source>
        <dbReference type="ARBA" id="ARBA00004123"/>
    </source>
</evidence>
<feature type="domain" description="PHD-type" evidence="9">
    <location>
        <begin position="1424"/>
        <end position="1475"/>
    </location>
</feature>
<evidence type="ECO:0000256" key="7">
    <source>
        <dbReference type="PROSITE-ProRule" id="PRU00475"/>
    </source>
</evidence>
<dbReference type="Proteomes" id="UP000694843">
    <property type="component" value="Unplaced"/>
</dbReference>
<dbReference type="InterPro" id="IPR001965">
    <property type="entry name" value="Znf_PHD"/>
</dbReference>
<dbReference type="KEGG" id="hazt:108667390"/>
<feature type="compositionally biased region" description="Low complexity" evidence="8">
    <location>
        <begin position="471"/>
        <end position="487"/>
    </location>
</feature>
<evidence type="ECO:0000256" key="6">
    <source>
        <dbReference type="PROSITE-ProRule" id="PRU00146"/>
    </source>
</evidence>
<gene>
    <name evidence="12" type="primary">LOC108667390</name>
</gene>
<dbReference type="InterPro" id="IPR019787">
    <property type="entry name" value="Znf_PHD-finger"/>
</dbReference>
<evidence type="ECO:0000256" key="5">
    <source>
        <dbReference type="ARBA" id="ARBA00023242"/>
    </source>
</evidence>
<keyword evidence="5 7" id="KW-0539">Nucleus</keyword>
<feature type="region of interest" description="Disordered" evidence="8">
    <location>
        <begin position="540"/>
        <end position="584"/>
    </location>
</feature>
<dbReference type="PANTHER" id="PTHR46802">
    <property type="entry name" value="TYROSINE-PROTEIN KINASE BAZ1B"/>
    <property type="match status" value="1"/>
</dbReference>
<feature type="compositionally biased region" description="Basic and acidic residues" evidence="8">
    <location>
        <begin position="1580"/>
        <end position="1599"/>
    </location>
</feature>
<keyword evidence="11" id="KW-1185">Reference proteome</keyword>
<sequence>MPLLQGQPFKLIENPKNVDNPATIFTIPHTGEQFLNRSDYEDRLALYSQNIWTCQCTGHSNMSHQDAWTSEAKVRVLLQTQVPEPFRGPVLSLVHHSTCSLEQLVESASNCCYSMFHPGEEIEYKPDEPKAKPIKVRVLSSKVAQKEILIDTPACSSHHYEGESGEVNGCVAEAPHAALINGLESNGSERHGRASPDKSPKQKNKLQSDRVYDVEIIQEGLERRIIPEIDVAHLHRKGKPPSKDSLRLFIRANSFRPKSSSHSPWVVSEDLVTKYDIPKKFSPLFSSSGSSSIKRKAPVADANHKPPKIAKVSQECENPSNGGSVTTFVHEANHITQEAPSSLEKKADSCSSTNVTNLSNGVFEEKSNASEDDIEFVGEVAAAQKPEESPEYLLLGLRQFGSHSSHPILPAPQAPFAHPLLSHLASQAASLPHIFNSPHLSQGIFSPHLNAFSPLYQSLLSNSLLSQSSSLNPSFSSINSSTQSLLNTPKTHSIIPGRNIVVGPDGQPRKKRGRPPMTDEERARKRILQKQMAEVFQNLGVTSSPHGTKYPAASSSHQREQSPVKSPSPVASPTATKSPVKKVHTSETVMKIPLVRRLLFEFRNRKTNKGFARKVVYTMDHAVTKLTLTQINLITDEPMKEALMVRYDRLQERKMMQGMSQDEKEAYMKEKAKEIATKRRREKQALNRKSEDQTLDNLVPLPTPCPVKSYDNLPPNSFSNIAMLSEFMESFSDVFNLPSCSKKPLFTTNKILEAVVQGKKGYPYISSLLCTMLPTVVYDAANTHYKELGIPLREMPISYQTAPELARLCLKHQKHDVVIEEVTEDGELLIVGEEEDELSEDLLEKLSSVELWELTSSELVAFLTALTHRCMASDALAAHVDRLEDMATKIYKERAHLKKERLKEDIELKQKKREERKAKKKPKKPPGRPKGYSPRLGMTIADFYERKEQGSEMSPRKDLLINCRLKRKSAIDKMEEEKREQELRDQEKTKLMREARFRECEELLQKRRRTLRITPLGYDRDHNRYWLFGNSTPGVYVEKCYMGSYVSYTVDPPVDDSTVERSETTSGDDTQTHDESREINSINPANTEVKPVSEDNPELEVTTEVEAEEDLYIPVAKGRPKAVSLLDMDIDNQTLPPTGENAWFVYKTEQEIDELINALAENGVREHYLKQNIINARERISWNLAALSAQEGSSNNDAIKTETEATENLEHSISNQSVTEEIKTEIEDENVAKATEDEQPKIKDEAVEEEEDCCARMLLSLREDIIQIELELKEGWLGAVEDIDKWQKVVQNASDVAVLGKSLIEAQRAMHLKNLKGFMAPSRKPLPATASAAAVAPTASAVVHDDSTQSDSSAVAGEKKTDGHKNQATESSKPQQPQPEYIEVEGSGVLKWREAVESCKTYSRLHVLVGMFDSCIKWERSLATKKCTVCRSKDKETSPLILCEKCEKSYHWTCLRPKLTDDPPALWYCHACLLQPRSPTRTKGGARVAEVDQDDESRSSNRNKANKSLVPDAHVGDPPECRVCYGRLGLIFCSVCCSAYHSECHDPPPLTRARKDWKCSECEKRSKAAREQASSASRNVKVDTPEMEARRAVTAERRRLQSIGKPRSRTGQFLSKTALAALAKRNASKLNKAESNAGRNSSSAATAARSRAKYSAKKKKYDEYDFDESQTPEDDDQDVEDEEEHKDARSDDDGSHEDDDKDNERSDDSDEEADDASDENEDDENNEEEGETKDEEEDESDGGDKNKDAEEDENDDDEEDDEANDDDEEDDEANDDDEDNETNDDEDREANDDDEDNEANDDDEDNEANDDDDSDNNDVEMNDDGEEMGDNSPDDDDDDEAQESDA</sequence>
<keyword evidence="4" id="KW-0862">Zinc</keyword>